<dbReference type="Gene3D" id="2.60.120.200">
    <property type="match status" value="1"/>
</dbReference>
<dbReference type="InterPro" id="IPR000372">
    <property type="entry name" value="LRRNT"/>
</dbReference>
<dbReference type="PROSITE" id="PS00010">
    <property type="entry name" value="ASX_HYDROXYL"/>
    <property type="match status" value="2"/>
</dbReference>
<keyword evidence="2" id="KW-0217">Developmental protein</keyword>
<evidence type="ECO:0000256" key="11">
    <source>
        <dbReference type="PROSITE-ProRule" id="PRU00122"/>
    </source>
</evidence>
<evidence type="ECO:0000256" key="10">
    <source>
        <dbReference type="PROSITE-ProRule" id="PRU00076"/>
    </source>
</evidence>
<dbReference type="PROSITE" id="PS50025">
    <property type="entry name" value="LAM_G_DOMAIN"/>
    <property type="match status" value="1"/>
</dbReference>
<dbReference type="Pfam" id="PF00008">
    <property type="entry name" value="EGF"/>
    <property type="match status" value="3"/>
</dbReference>
<feature type="domain" description="EGF-like" evidence="16">
    <location>
        <begin position="912"/>
        <end position="947"/>
    </location>
</feature>
<dbReference type="Gene3D" id="2.10.25.10">
    <property type="entry name" value="Laminin"/>
    <property type="match status" value="7"/>
</dbReference>
<dbReference type="GO" id="GO:0005509">
    <property type="term" value="F:calcium ion binding"/>
    <property type="evidence" value="ECO:0007669"/>
    <property type="project" value="InterPro"/>
</dbReference>
<feature type="domain" description="EGF-like" evidence="16">
    <location>
        <begin position="988"/>
        <end position="1025"/>
    </location>
</feature>
<dbReference type="InterPro" id="IPR013032">
    <property type="entry name" value="EGF-like_CS"/>
</dbReference>
<feature type="disulfide bond" evidence="10">
    <location>
        <begin position="1362"/>
        <end position="1371"/>
    </location>
</feature>
<keyword evidence="4 10" id="KW-0245">EGF-like domain</keyword>
<feature type="disulfide bond" evidence="10">
    <location>
        <begin position="1056"/>
        <end position="1065"/>
    </location>
</feature>
<feature type="disulfide bond" evidence="10">
    <location>
        <begin position="1094"/>
        <end position="1103"/>
    </location>
</feature>
<feature type="domain" description="SRCR" evidence="17">
    <location>
        <begin position="179"/>
        <end position="283"/>
    </location>
</feature>
<dbReference type="PROSITE" id="PS50287">
    <property type="entry name" value="SRCR_2"/>
    <property type="match status" value="1"/>
</dbReference>
<name>A0AAF5DQQ1_STRER</name>
<dbReference type="SMART" id="SM00365">
    <property type="entry name" value="LRR_SD22"/>
    <property type="match status" value="11"/>
</dbReference>
<feature type="signal peptide" evidence="13">
    <location>
        <begin position="1"/>
        <end position="23"/>
    </location>
</feature>
<feature type="disulfide bond" evidence="10">
    <location>
        <begin position="1343"/>
        <end position="1360"/>
    </location>
</feature>
<dbReference type="PROSITE" id="PS01187">
    <property type="entry name" value="EGF_CA"/>
    <property type="match status" value="2"/>
</dbReference>
<keyword evidence="3" id="KW-0964">Secreted</keyword>
<dbReference type="GO" id="GO:0005576">
    <property type="term" value="C:extracellular region"/>
    <property type="evidence" value="ECO:0007669"/>
    <property type="project" value="UniProtKB-SubCell"/>
</dbReference>
<dbReference type="Pfam" id="PF01463">
    <property type="entry name" value="LRRCT"/>
    <property type="match status" value="2"/>
</dbReference>
<dbReference type="PROSITE" id="PS01186">
    <property type="entry name" value="EGF_2"/>
    <property type="match status" value="4"/>
</dbReference>
<dbReference type="FunFam" id="2.10.25.10:FF:000294">
    <property type="entry name" value="Delta-like protein"/>
    <property type="match status" value="1"/>
</dbReference>
<feature type="disulfide bond" evidence="11">
    <location>
        <begin position="1304"/>
        <end position="1331"/>
    </location>
</feature>
<evidence type="ECO:0000259" key="15">
    <source>
        <dbReference type="PROSITE" id="PS50025"/>
    </source>
</evidence>
<feature type="domain" description="EGF-like" evidence="16">
    <location>
        <begin position="949"/>
        <end position="986"/>
    </location>
</feature>
<feature type="domain" description="EGF-like" evidence="16">
    <location>
        <begin position="1068"/>
        <end position="1104"/>
    </location>
</feature>
<dbReference type="InterPro" id="IPR018097">
    <property type="entry name" value="EGF_Ca-bd_CS"/>
</dbReference>
<evidence type="ECO:0000256" key="6">
    <source>
        <dbReference type="ARBA" id="ARBA00022729"/>
    </source>
</evidence>
<dbReference type="SMART" id="SM00013">
    <property type="entry name" value="LRRNT"/>
    <property type="match status" value="4"/>
</dbReference>
<dbReference type="CDD" id="cd00110">
    <property type="entry name" value="LamG"/>
    <property type="match status" value="1"/>
</dbReference>
<evidence type="ECO:0000259" key="14">
    <source>
        <dbReference type="PROSITE" id="PS01225"/>
    </source>
</evidence>
<dbReference type="FunFam" id="2.10.25.10:FF:000080">
    <property type="entry name" value="Neurogenic locus notch 1"/>
    <property type="match status" value="1"/>
</dbReference>
<dbReference type="SMART" id="SM00181">
    <property type="entry name" value="EGF"/>
    <property type="match status" value="7"/>
</dbReference>
<proteinExistence type="predicted"/>
<feature type="domain" description="EGF-like" evidence="16">
    <location>
        <begin position="1334"/>
        <end position="1372"/>
    </location>
</feature>
<feature type="disulfide bond" evidence="10">
    <location>
        <begin position="1338"/>
        <end position="1348"/>
    </location>
</feature>
<dbReference type="GO" id="GO:0007399">
    <property type="term" value="P:nervous system development"/>
    <property type="evidence" value="ECO:0007669"/>
    <property type="project" value="UniProtKB-ARBA"/>
</dbReference>
<dbReference type="InterPro" id="IPR001190">
    <property type="entry name" value="SRCR"/>
</dbReference>
<feature type="disulfide bond" evidence="10">
    <location>
        <begin position="1142"/>
        <end position="1151"/>
    </location>
</feature>
<feature type="domain" description="Laminin G" evidence="15">
    <location>
        <begin position="1155"/>
        <end position="1331"/>
    </location>
</feature>
<dbReference type="PANTHER" id="PTHR24369:SF196">
    <property type="entry name" value="RETICULON 4 RECEPTOR LIKE 1"/>
    <property type="match status" value="1"/>
</dbReference>
<dbReference type="SUPFAM" id="SSF49899">
    <property type="entry name" value="Concanavalin A-like lectins/glucanases"/>
    <property type="match status" value="1"/>
</dbReference>
<evidence type="ECO:0000313" key="18">
    <source>
        <dbReference type="Proteomes" id="UP000035681"/>
    </source>
</evidence>
<dbReference type="InterPro" id="IPR000483">
    <property type="entry name" value="Cys-rich_flank_reg_C"/>
</dbReference>
<organism evidence="18 19">
    <name type="scientific">Strongyloides stercoralis</name>
    <name type="common">Threadworm</name>
    <dbReference type="NCBI Taxonomy" id="6248"/>
    <lineage>
        <taxon>Eukaryota</taxon>
        <taxon>Metazoa</taxon>
        <taxon>Ecdysozoa</taxon>
        <taxon>Nematoda</taxon>
        <taxon>Chromadorea</taxon>
        <taxon>Rhabditida</taxon>
        <taxon>Tylenchina</taxon>
        <taxon>Panagrolaimomorpha</taxon>
        <taxon>Strongyloidoidea</taxon>
        <taxon>Strongyloididae</taxon>
        <taxon>Strongyloides</taxon>
    </lineage>
</organism>
<dbReference type="PROSITE" id="PS00022">
    <property type="entry name" value="EGF_1"/>
    <property type="match status" value="6"/>
</dbReference>
<evidence type="ECO:0000256" key="5">
    <source>
        <dbReference type="ARBA" id="ARBA00022614"/>
    </source>
</evidence>
<keyword evidence="6 13" id="KW-0732">Signal</keyword>
<feature type="disulfide bond" evidence="10">
    <location>
        <begin position="1119"/>
        <end position="1129"/>
    </location>
</feature>
<feature type="domain" description="CTCK" evidence="14">
    <location>
        <begin position="1378"/>
        <end position="1455"/>
    </location>
</feature>
<dbReference type="InterPro" id="IPR000742">
    <property type="entry name" value="EGF"/>
</dbReference>
<dbReference type="InterPro" id="IPR032675">
    <property type="entry name" value="LRR_dom_sf"/>
</dbReference>
<dbReference type="PROSITE" id="PS01185">
    <property type="entry name" value="CTCK_1"/>
    <property type="match status" value="1"/>
</dbReference>
<sequence length="1546" mass="174721">IIVMNLPSIIILLLGIGIQQILSYGGCPQKCKCLTDIVSCIGAGLTEIPKNLSQKIVRLDLQENKITKLNRNDFIGLPNLRVLHLMDNEIQLIEPHSFDNLTKLERFRINRNRLRSIPDFLFKYNHKLQRLDLSENALTIITDDQLNGPLSMRNLQLNRNQLTCLDSREISNWKSLEVLELNGNSLNTLGELDYVTNLRTLRLADNPWHCDCRLKWMKRSLTPFQLGNAKCHKPLLLHGRSLVNVDEDSMKCSGIEKRAATSCREASVCPSACTCTDTTVDCRDRGLKHIPNNLPSTTTELRLEQNHITYISGKAFNSLKNLKRLDLSKNNIIEIASNAFEGLESLNTLVLYGNNITDIPTTAFKGLKNLQLLLLNSNKLQCLRSGSFDDLINLNLLSLYDNQIQSISNRTFAPLKNLQTLHLAKNPLICDCNLEWLAEKLSNDAIETSGARCEGPKSVERKRLSNLQPSKFKCKGSEYYVTQYADQCKVDYDCPNECLCEGTVIDCSDRGLHEIPSKIPRFTTLLDLSNNNLKEITYDKLKHLINLVKLNLNKNEITNIEDGTLDLPALTDVFINDNKLSHFNTAIFGKRAQNILTLSLNGNLLQCISKGTFSKLISIKHLLLGNNKISTIMENSFTYLKDLKHLDLNNNEFNCNCHLLNFVDELNINLTSKLDKPTGAKCLLPINLRSRTVSSVTKHELICHDETENICIDSGNYCPVGCDCQGTVIRCSGQKLKKFPIGIPLDTTELYFDNNELTNIPVEYLEKLVNLNKIDFSYNNITNIPSKSFKNLSKLSTLILSFNKINCIEGEAFNNLYNLRILSLHGNNISQLPESAFLHLEHLSHIALGNNHLYCDCKMAWFSKWIKSKYVEPGIARCEEPENFKNQLLLTVNHHSMHCSSPPPLEIIAKCDYCLKNPCKNGGICNKSKYGTFECQCLMGYHGKYCESVIDACYGNPCLNNGTCTIIQHGRFKCSCPKGFKGERCEENIDDCINNKCQNGGTCIDEINSYRCICPNIMYSGKYCEIKLEYCSSKLNPCENGGKCIKEGDDNYTCQCKPGFEGRNCLSNIDDCRNNLCKNGGICIDGINEYACRCSQYFSGKFCEIPLVENRLYKDSIQCHADSCVNGYCHQNEEGDDFECKCHFNYKGERCEQLRSISLVDYNSYIALEGWDSTEKGNFTLTINTIEKNGIIAYYGDESYFSLEVYDGRLKVGFYVGNYPPSHMYSYVTINDGESHTITIFIQGNQLQMSIDKMKPQKLSNSGVKNKFIVESKQLFYIGGINKNIKNKAIRKYHLSKGNSLNGCISDVYINGYFIDLEEDVVEKVSVKEGCTTFLDVCKEADCGNGKCVLNKTSTLGYSCDCDLGFSGEKCDTREIQCIKEKYREYYHEDDCRSVEPIKNGRCLGFCGSAIESKGGCCTGVRGRKRRIKMHCKSGITKISIVQIIRKCQCVTNCKNPVESFVGTIVKKNKNEKYESAQTLKLLLKCKSQKLKQCSLVSTIQKALFKKKIVSSGTKVNVGYYLDVFKRLKARIRLEYQEQGNSQLFR</sequence>
<evidence type="ECO:0000256" key="13">
    <source>
        <dbReference type="SAM" id="SignalP"/>
    </source>
</evidence>
<dbReference type="InterPro" id="IPR001881">
    <property type="entry name" value="EGF-like_Ca-bd_dom"/>
</dbReference>
<dbReference type="SMART" id="SM00369">
    <property type="entry name" value="LRR_TYP"/>
    <property type="match status" value="16"/>
</dbReference>
<evidence type="ECO:0000259" key="17">
    <source>
        <dbReference type="PROSITE" id="PS50287"/>
    </source>
</evidence>
<dbReference type="SMART" id="SM00179">
    <property type="entry name" value="EGF_CA"/>
    <property type="match status" value="5"/>
</dbReference>
<dbReference type="AlphaFoldDB" id="A0AAF5DQQ1"/>
<dbReference type="SMART" id="SM00041">
    <property type="entry name" value="CT"/>
    <property type="match status" value="1"/>
</dbReference>
<dbReference type="PROSITE" id="PS50026">
    <property type="entry name" value="EGF_3"/>
    <property type="match status" value="7"/>
</dbReference>
<dbReference type="Pfam" id="PF01462">
    <property type="entry name" value="LRRNT"/>
    <property type="match status" value="3"/>
</dbReference>
<feature type="domain" description="EGF-like" evidence="16">
    <location>
        <begin position="1115"/>
        <end position="1152"/>
    </location>
</feature>
<dbReference type="InterPro" id="IPR003591">
    <property type="entry name" value="Leu-rich_rpt_typical-subtyp"/>
</dbReference>
<dbReference type="WBParaSite" id="TCONS_00016288.p1">
    <property type="protein sequence ID" value="TCONS_00016288.p1"/>
    <property type="gene ID" value="XLOC_010847"/>
</dbReference>
<evidence type="ECO:0000313" key="19">
    <source>
        <dbReference type="WBParaSite" id="TCONS_00016288.p1"/>
    </source>
</evidence>
<dbReference type="FunFam" id="2.10.25.10:FF:000851">
    <property type="entry name" value="Slit homolog 1 protein"/>
    <property type="match status" value="1"/>
</dbReference>
<dbReference type="CDD" id="cd00054">
    <property type="entry name" value="EGF_CA"/>
    <property type="match status" value="5"/>
</dbReference>
<dbReference type="FunFam" id="2.10.25.10:FF:000063">
    <property type="entry name" value="Slit guidance ligand 2"/>
    <property type="match status" value="1"/>
</dbReference>
<dbReference type="Pfam" id="PF02210">
    <property type="entry name" value="Laminin_G_2"/>
    <property type="match status" value="1"/>
</dbReference>
<dbReference type="Gene3D" id="3.80.10.10">
    <property type="entry name" value="Ribonuclease Inhibitor"/>
    <property type="match status" value="5"/>
</dbReference>
<evidence type="ECO:0000256" key="3">
    <source>
        <dbReference type="ARBA" id="ARBA00022525"/>
    </source>
</evidence>
<evidence type="ECO:0000256" key="4">
    <source>
        <dbReference type="ARBA" id="ARBA00022536"/>
    </source>
</evidence>
<dbReference type="FunFam" id="3.80.10.10:FF:000002">
    <property type="entry name" value="Slit guidance ligand 2"/>
    <property type="match status" value="2"/>
</dbReference>
<dbReference type="InterPro" id="IPR000152">
    <property type="entry name" value="EGF-type_Asp/Asn_hydroxyl_site"/>
</dbReference>
<reference evidence="19" key="1">
    <citation type="submission" date="2024-02" db="UniProtKB">
        <authorList>
            <consortium name="WormBaseParasite"/>
        </authorList>
    </citation>
    <scope>IDENTIFICATION</scope>
</reference>
<evidence type="ECO:0000256" key="1">
    <source>
        <dbReference type="ARBA" id="ARBA00004613"/>
    </source>
</evidence>
<dbReference type="Pfam" id="PF13855">
    <property type="entry name" value="LRR_8"/>
    <property type="match status" value="5"/>
</dbReference>
<evidence type="ECO:0000256" key="8">
    <source>
        <dbReference type="ARBA" id="ARBA00023157"/>
    </source>
</evidence>
<evidence type="ECO:0000256" key="9">
    <source>
        <dbReference type="ARBA" id="ARBA00023180"/>
    </source>
</evidence>
<dbReference type="SUPFAM" id="SSF52058">
    <property type="entry name" value="L domain-like"/>
    <property type="match status" value="2"/>
</dbReference>
<feature type="chain" id="PRO_5042038406" evidence="13">
    <location>
        <begin position="24"/>
        <end position="1546"/>
    </location>
</feature>
<dbReference type="FunFam" id="3.80.10.10:FF:000770">
    <property type="entry name" value="Uncharacterized protein"/>
    <property type="match status" value="1"/>
</dbReference>
<comment type="subcellular location">
    <subcellularLocation>
        <location evidence="1">Secreted</location>
    </subcellularLocation>
</comment>
<accession>A0AAF5DQQ1</accession>
<feature type="domain" description="EGF-like" evidence="16">
    <location>
        <begin position="1027"/>
        <end position="1066"/>
    </location>
</feature>
<dbReference type="FunFam" id="2.10.25.10:FF:000045">
    <property type="entry name" value="Slit guidance ligand 2"/>
    <property type="match status" value="1"/>
</dbReference>
<evidence type="ECO:0000256" key="7">
    <source>
        <dbReference type="ARBA" id="ARBA00022737"/>
    </source>
</evidence>
<dbReference type="Pfam" id="PF12661">
    <property type="entry name" value="hEGF"/>
    <property type="match status" value="2"/>
</dbReference>
<dbReference type="InterPro" id="IPR050541">
    <property type="entry name" value="LRR_TM_domain-containing"/>
</dbReference>
<dbReference type="InterPro" id="IPR013320">
    <property type="entry name" value="ConA-like_dom_sf"/>
</dbReference>
<feature type="disulfide bond" evidence="10">
    <location>
        <begin position="937"/>
        <end position="946"/>
    </location>
</feature>
<dbReference type="InterPro" id="IPR001791">
    <property type="entry name" value="Laminin_G"/>
</dbReference>
<evidence type="ECO:0000256" key="12">
    <source>
        <dbReference type="PROSITE-ProRule" id="PRU00196"/>
    </source>
</evidence>
<evidence type="ECO:0000256" key="2">
    <source>
        <dbReference type="ARBA" id="ARBA00022473"/>
    </source>
</evidence>
<protein>
    <submittedName>
        <fullName evidence="19">Uncharacterized protein</fullName>
    </submittedName>
</protein>
<dbReference type="PROSITE" id="PS01225">
    <property type="entry name" value="CTCK_2"/>
    <property type="match status" value="1"/>
</dbReference>
<dbReference type="GO" id="GO:0005886">
    <property type="term" value="C:plasma membrane"/>
    <property type="evidence" value="ECO:0007669"/>
    <property type="project" value="TreeGrafter"/>
</dbReference>
<comment type="caution">
    <text evidence="12">Lacks conserved residue(s) required for the propagation of feature annotation.</text>
</comment>
<keyword evidence="18" id="KW-1185">Reference proteome</keyword>
<keyword evidence="7" id="KW-0677">Repeat</keyword>
<dbReference type="InterPro" id="IPR006207">
    <property type="entry name" value="Cys_knot_C"/>
</dbReference>
<dbReference type="PROSITE" id="PS51450">
    <property type="entry name" value="LRR"/>
    <property type="match status" value="7"/>
</dbReference>
<dbReference type="SMART" id="SM00282">
    <property type="entry name" value="LamG"/>
    <property type="match status" value="1"/>
</dbReference>
<dbReference type="InterPro" id="IPR001611">
    <property type="entry name" value="Leu-rich_rpt"/>
</dbReference>
<keyword evidence="9" id="KW-0325">Glycoprotein</keyword>
<dbReference type="SMART" id="SM00082">
    <property type="entry name" value="LRRCT"/>
    <property type="match status" value="4"/>
</dbReference>
<dbReference type="Proteomes" id="UP000035681">
    <property type="component" value="Unplaced"/>
</dbReference>
<feature type="disulfide bond" evidence="10">
    <location>
        <begin position="976"/>
        <end position="985"/>
    </location>
</feature>
<dbReference type="PANTHER" id="PTHR24369">
    <property type="entry name" value="ANTIGEN BSP, PUTATIVE-RELATED"/>
    <property type="match status" value="1"/>
</dbReference>
<keyword evidence="8 10" id="KW-1015">Disulfide bond</keyword>
<dbReference type="SUPFAM" id="SSF57196">
    <property type="entry name" value="EGF/Laminin"/>
    <property type="match status" value="6"/>
</dbReference>
<evidence type="ECO:0000259" key="16">
    <source>
        <dbReference type="PROSITE" id="PS50026"/>
    </source>
</evidence>
<keyword evidence="5" id="KW-0433">Leucine-rich repeat</keyword>
<dbReference type="FunFam" id="3.80.10.10:FF:000032">
    <property type="entry name" value="Slit homolog 2 (Drosophila)"/>
    <property type="match status" value="1"/>
</dbReference>